<dbReference type="InterPro" id="IPR036188">
    <property type="entry name" value="FAD/NAD-bd_sf"/>
</dbReference>
<feature type="domain" description="GCVT N-terminal" evidence="4">
    <location>
        <begin position="420"/>
        <end position="690"/>
    </location>
</feature>
<dbReference type="Gene3D" id="3.50.50.60">
    <property type="entry name" value="FAD/NAD(P)-binding domain"/>
    <property type="match status" value="1"/>
</dbReference>
<dbReference type="EMBL" id="CP034348">
    <property type="protein sequence ID" value="QGX98746.1"/>
    <property type="molecule type" value="Genomic_DNA"/>
</dbReference>
<dbReference type="InterPro" id="IPR028896">
    <property type="entry name" value="GcvT/YgfZ/DmdA"/>
</dbReference>
<dbReference type="SUPFAM" id="SSF101790">
    <property type="entry name" value="Aminomethyltransferase beta-barrel domain"/>
    <property type="match status" value="1"/>
</dbReference>
<evidence type="ECO:0000256" key="1">
    <source>
        <dbReference type="ARBA" id="ARBA00008609"/>
    </source>
</evidence>
<protein>
    <submittedName>
        <fullName evidence="7">FAD-dependent oxidoreductase</fullName>
    </submittedName>
</protein>
<sequence length="799" mass="85471">MSRTIIIGGGAIGLGLAYHLGLRGAAEVILLERNQLTSGTSWHAAGIVGPLRATPNMTRLASYALELFPKLEAETGMSTGYRRTGGFWLARRAERLDELRRIAALGRHFGLKPEVGRADLAAQAVPGLNVAGHAGCMAVPEDANVNPVDLCMAYARGAKARGVTIREGAQVARLLTDGGRVAGVVLADGEEIAADQVALCAGAWSKRLAATAGLALPLQAVEHMYVVTEPIPGLPDPMPVLRDMDTGIYIKGDAGKLVIGGFEPDAKCWDAFGPEGDRPFLELPEDWEQFTPFMEAALDLMPLLAETGIQHFMNGPESFTHDTRPLVGEAPGMDGLFVAAGLNSVGVMSSAGIGRALADWMVDRRPPMDMWEVDIARADPAAASDAHMADRMREAVSDLMAMHWPYKQPKAGRGLRLSALHDYWAAQGAVFGQTAGWERGLWYTRDASERDLPYAVGAQPWWPIAAREAGVMADGTALLDLSPFSKFDIAGPDALAFLEQLCTARIDREIGRAVYTPILNTRGGIEADVTVTRIGTTQFRLTSGAATRWRDGATLRRAATGFDVTIHDVTEDEAVIGVMGGGVRGVLTALSEEDWHAFPFATSRAVTLAGQSAQATRMSFVGELGWEVSLPADRAGVVFDALIAADAQPLGHYALDGCRLEKGFKHWGHDLGPEITPLEAGLGFAVDWSKPFNGRDALEQQKNAGPARRLCLMQVEGRPLMLHDELIREGGRVVGLTTSGGQGPRTGLTLAFGLIDVAPGEALSETAERRFEVEVAGALYPAKVLAKPPFDPKGERMRG</sequence>
<evidence type="ECO:0000259" key="5">
    <source>
        <dbReference type="Pfam" id="PF08669"/>
    </source>
</evidence>
<feature type="domain" description="FAD dependent oxidoreductase" evidence="3">
    <location>
        <begin position="4"/>
        <end position="360"/>
    </location>
</feature>
<organism evidence="7 8">
    <name type="scientific">Roseovarius faecimaris</name>
    <dbReference type="NCBI Taxonomy" id="2494550"/>
    <lineage>
        <taxon>Bacteria</taxon>
        <taxon>Pseudomonadati</taxon>
        <taxon>Pseudomonadota</taxon>
        <taxon>Alphaproteobacteria</taxon>
        <taxon>Rhodobacterales</taxon>
        <taxon>Roseobacteraceae</taxon>
        <taxon>Roseovarius</taxon>
    </lineage>
</organism>
<dbReference type="InterPro" id="IPR013977">
    <property type="entry name" value="GcvT_C"/>
</dbReference>
<dbReference type="Pfam" id="PF08669">
    <property type="entry name" value="GCV_T_C"/>
    <property type="match status" value="1"/>
</dbReference>
<keyword evidence="2" id="KW-0560">Oxidoreductase</keyword>
<dbReference type="SUPFAM" id="SSF54373">
    <property type="entry name" value="FAD-linked reductases, C-terminal domain"/>
    <property type="match status" value="1"/>
</dbReference>
<evidence type="ECO:0000259" key="6">
    <source>
        <dbReference type="Pfam" id="PF16350"/>
    </source>
</evidence>
<dbReference type="Proteomes" id="UP000428330">
    <property type="component" value="Chromosome"/>
</dbReference>
<dbReference type="SUPFAM" id="SSF51905">
    <property type="entry name" value="FAD/NAD(P)-binding domain"/>
    <property type="match status" value="1"/>
</dbReference>
<dbReference type="Pfam" id="PF01266">
    <property type="entry name" value="DAO"/>
    <property type="match status" value="1"/>
</dbReference>
<dbReference type="Pfam" id="PF01571">
    <property type="entry name" value="GCV_T"/>
    <property type="match status" value="1"/>
</dbReference>
<dbReference type="Pfam" id="PF16350">
    <property type="entry name" value="FAO_M"/>
    <property type="match status" value="1"/>
</dbReference>
<proteinExistence type="inferred from homology"/>
<feature type="domain" description="Aminomethyltransferase C-terminal" evidence="5">
    <location>
        <begin position="708"/>
        <end position="791"/>
    </location>
</feature>
<dbReference type="SUPFAM" id="SSF103025">
    <property type="entry name" value="Folate-binding domain"/>
    <property type="match status" value="1"/>
</dbReference>
<evidence type="ECO:0000313" key="8">
    <source>
        <dbReference type="Proteomes" id="UP000428330"/>
    </source>
</evidence>
<dbReference type="InterPro" id="IPR027266">
    <property type="entry name" value="TrmE/GcvT-like"/>
</dbReference>
<keyword evidence="8" id="KW-1185">Reference proteome</keyword>
<dbReference type="PANTHER" id="PTHR43757:SF2">
    <property type="entry name" value="AMINOMETHYLTRANSFERASE, MITOCHONDRIAL"/>
    <property type="match status" value="1"/>
</dbReference>
<dbReference type="OrthoDB" id="7156675at2"/>
<dbReference type="InterPro" id="IPR029043">
    <property type="entry name" value="GcvT/YgfZ_C"/>
</dbReference>
<evidence type="ECO:0000313" key="7">
    <source>
        <dbReference type="EMBL" id="QGX98746.1"/>
    </source>
</evidence>
<accession>A0A6I6ITT8</accession>
<dbReference type="AlphaFoldDB" id="A0A6I6ITT8"/>
<dbReference type="Gene3D" id="3.30.9.10">
    <property type="entry name" value="D-Amino Acid Oxidase, subunit A, domain 2"/>
    <property type="match status" value="1"/>
</dbReference>
<dbReference type="GO" id="GO:0016491">
    <property type="term" value="F:oxidoreductase activity"/>
    <property type="evidence" value="ECO:0007669"/>
    <property type="project" value="UniProtKB-KW"/>
</dbReference>
<evidence type="ECO:0000259" key="3">
    <source>
        <dbReference type="Pfam" id="PF01266"/>
    </source>
</evidence>
<dbReference type="PANTHER" id="PTHR43757">
    <property type="entry name" value="AMINOMETHYLTRANSFERASE"/>
    <property type="match status" value="1"/>
</dbReference>
<dbReference type="InterPro" id="IPR032503">
    <property type="entry name" value="FAO_M"/>
</dbReference>
<reference evidence="8" key="1">
    <citation type="submission" date="2018-12" db="EMBL/GenBank/DDBJ databases">
        <title>Complete genome sequence of Roseovarius sp. MME-070.</title>
        <authorList>
            <person name="Nam Y.-D."/>
            <person name="Kang J."/>
            <person name="Chung W.-H."/>
            <person name="Park Y.S."/>
        </authorList>
    </citation>
    <scope>NUCLEOTIDE SEQUENCE [LARGE SCALE GENOMIC DNA]</scope>
    <source>
        <strain evidence="8">MME-070</strain>
    </source>
</reference>
<dbReference type="RefSeq" id="WP_157707430.1">
    <property type="nucleotide sequence ID" value="NZ_CP034348.1"/>
</dbReference>
<feature type="domain" description="FAD dependent oxidoreductase central" evidence="6">
    <location>
        <begin position="365"/>
        <end position="418"/>
    </location>
</feature>
<comment type="similarity">
    <text evidence="1">Belongs to the GcvT family.</text>
</comment>
<gene>
    <name evidence="7" type="ORF">EI983_10875</name>
</gene>
<dbReference type="InterPro" id="IPR006222">
    <property type="entry name" value="GCVT_N"/>
</dbReference>
<evidence type="ECO:0000256" key="2">
    <source>
        <dbReference type="ARBA" id="ARBA00023002"/>
    </source>
</evidence>
<name>A0A6I6ITT8_9RHOB</name>
<dbReference type="InterPro" id="IPR006076">
    <property type="entry name" value="FAD-dep_OxRdtase"/>
</dbReference>
<evidence type="ECO:0000259" key="4">
    <source>
        <dbReference type="Pfam" id="PF01571"/>
    </source>
</evidence>
<dbReference type="KEGG" id="rom:EI983_10875"/>
<dbReference type="Gene3D" id="3.30.1360.120">
    <property type="entry name" value="Probable tRNA modification gtpase trme, domain 1"/>
    <property type="match status" value="1"/>
</dbReference>